<dbReference type="RefSeq" id="WP_323574587.1">
    <property type="nucleotide sequence ID" value="NZ_JAYGJQ010000001.1"/>
</dbReference>
<dbReference type="EMBL" id="JAYGJQ010000001">
    <property type="protein sequence ID" value="MEA9355098.1"/>
    <property type="molecule type" value="Genomic_DNA"/>
</dbReference>
<reference evidence="2 3" key="1">
    <citation type="submission" date="2023-11" db="EMBL/GenBank/DDBJ databases">
        <title>A Novel Polar Bacteriovorax (B. antarcticus) Isolated from the Biocrust in Antarctica.</title>
        <authorList>
            <person name="Mun W."/>
            <person name="Choi S.Y."/>
            <person name="Mitchell R.J."/>
        </authorList>
    </citation>
    <scope>NUCLEOTIDE SEQUENCE [LARGE SCALE GENOMIC DNA]</scope>
    <source>
        <strain evidence="2 3">PP10</strain>
    </source>
</reference>
<dbReference type="Proteomes" id="UP001302274">
    <property type="component" value="Unassembled WGS sequence"/>
</dbReference>
<keyword evidence="1" id="KW-0732">Signal</keyword>
<sequence length="199" mass="21325">MKSSILLISLIAILAGCSVAPMNTATTARTLGTDNNQVTGSFPVVGVKYERGINDRFDLGVGLESQMGTVAHVFGKYSIENKGEKGVSSAAIFGAGYGTGAGDSKSAYLGPIVSYRDDVFEVFGAYKISYVHWDFAGLSSDDKDDLISVPSSESNFVYHEMDFGISIVQEKWLATVGGKIFFFPDSTSSTPFVDVAYKF</sequence>
<evidence type="ECO:0000256" key="1">
    <source>
        <dbReference type="SAM" id="SignalP"/>
    </source>
</evidence>
<proteinExistence type="predicted"/>
<keyword evidence="3" id="KW-1185">Reference proteome</keyword>
<evidence type="ECO:0000313" key="2">
    <source>
        <dbReference type="EMBL" id="MEA9355098.1"/>
    </source>
</evidence>
<evidence type="ECO:0008006" key="4">
    <source>
        <dbReference type="Google" id="ProtNLM"/>
    </source>
</evidence>
<protein>
    <recommendedName>
        <fullName evidence="4">Outer membrane protein beta-barrel domain-containing protein</fullName>
    </recommendedName>
</protein>
<evidence type="ECO:0000313" key="3">
    <source>
        <dbReference type="Proteomes" id="UP001302274"/>
    </source>
</evidence>
<dbReference type="PROSITE" id="PS51257">
    <property type="entry name" value="PROKAR_LIPOPROTEIN"/>
    <property type="match status" value="1"/>
</dbReference>
<feature type="chain" id="PRO_5046433721" description="Outer membrane protein beta-barrel domain-containing protein" evidence="1">
    <location>
        <begin position="21"/>
        <end position="199"/>
    </location>
</feature>
<gene>
    <name evidence="2" type="ORF">SHI21_02745</name>
</gene>
<name>A0ABU5VPX5_9BACT</name>
<accession>A0ABU5VPX5</accession>
<comment type="caution">
    <text evidence="2">The sequence shown here is derived from an EMBL/GenBank/DDBJ whole genome shotgun (WGS) entry which is preliminary data.</text>
</comment>
<feature type="signal peptide" evidence="1">
    <location>
        <begin position="1"/>
        <end position="20"/>
    </location>
</feature>
<organism evidence="2 3">
    <name type="scientific">Bacteriovorax antarcticus</name>
    <dbReference type="NCBI Taxonomy" id="3088717"/>
    <lineage>
        <taxon>Bacteria</taxon>
        <taxon>Pseudomonadati</taxon>
        <taxon>Bdellovibrionota</taxon>
        <taxon>Bacteriovoracia</taxon>
        <taxon>Bacteriovoracales</taxon>
        <taxon>Bacteriovoracaceae</taxon>
        <taxon>Bacteriovorax</taxon>
    </lineage>
</organism>